<evidence type="ECO:0000256" key="6">
    <source>
        <dbReference type="ARBA" id="ARBA00022963"/>
    </source>
</evidence>
<sequence length="574" mass="64115">MHRIPFGRNFNETEKKKPRKVVSNLPHQSLAFLLADAGFDVWMGNVRGNLYSKDHERLSRIADAYWDFTWDKMSSIDLPAMINKALEVSGQSKLYYVGHSQGTLIMFAQLSNNNREFVAKIGKFYALAPVATIKYIRGLIDVLGKLFGIQLDILNRYFGSKEFLPSDIITQQIARTLCGANWQKPACQNIMFLIGGTDSKQMNQTRVPVYTTHAPAGTSTRNIAHWAQMHRSANSQQNLPGGLLGGLLGVLGNVIDSLRNLLTPKFNLNDEELKDLAEKLGELAKLGYTITQEELQKRVQQVFEINTLTGGEWTAKLNLVSLLPLEAQKRLCGTLGVEANGNNDGPPRNKRGSLRAKRADSCSYKIDFDVRNRWPRCRSIISYVQDQGQCGSCWAVSTASCYTDRRCIERAKRRLRTPNNARNTFSAYDLVSCSKEDGCNGGVTNEVWRWIQKNGICTGTDHPRNGGLTSVGAVVGEADIKNQLHTYGPVVACFIVYEDFESYKDGRVSNNSLGGHAVVITGYGTATCSGTKIPFWIIRNSWSPKWGKGGFFYMRRGTNECEIEKYITYGVPKI</sequence>
<keyword evidence="7" id="KW-0443">Lipid metabolism</keyword>
<dbReference type="GO" id="GO:0016042">
    <property type="term" value="P:lipid catabolic process"/>
    <property type="evidence" value="ECO:0007669"/>
    <property type="project" value="UniProtKB-KW"/>
</dbReference>
<evidence type="ECO:0000256" key="4">
    <source>
        <dbReference type="ARBA" id="ARBA00022801"/>
    </source>
</evidence>
<evidence type="ECO:0000256" key="5">
    <source>
        <dbReference type="ARBA" id="ARBA00022807"/>
    </source>
</evidence>
<dbReference type="AlphaFoldDB" id="A0A915MK77"/>
<dbReference type="PROSITE" id="PS00139">
    <property type="entry name" value="THIOL_PROTEASE_CYS"/>
    <property type="match status" value="1"/>
</dbReference>
<dbReference type="WBParaSite" id="scaffold3864_cov175.g7251">
    <property type="protein sequence ID" value="scaffold3864_cov175.g7251"/>
    <property type="gene ID" value="scaffold3864_cov175.g7251"/>
</dbReference>
<dbReference type="Gene3D" id="3.40.50.1820">
    <property type="entry name" value="alpha/beta hydrolase"/>
    <property type="match status" value="1"/>
</dbReference>
<feature type="domain" description="Peptidase C1A papain C-terminal" evidence="10">
    <location>
        <begin position="364"/>
        <end position="571"/>
    </location>
</feature>
<evidence type="ECO:0000259" key="10">
    <source>
        <dbReference type="SMART" id="SM00645"/>
    </source>
</evidence>
<evidence type="ECO:0000256" key="8">
    <source>
        <dbReference type="ARBA" id="ARBA00023157"/>
    </source>
</evidence>
<protein>
    <submittedName>
        <fullName evidence="12">Peptidase C1A papain C-terminal domain-containing protein</fullName>
    </submittedName>
</protein>
<dbReference type="InterPro" id="IPR029058">
    <property type="entry name" value="AB_hydrolase_fold"/>
</dbReference>
<keyword evidence="4" id="KW-0378">Hydrolase</keyword>
<keyword evidence="2" id="KW-0645">Protease</keyword>
<dbReference type="Pfam" id="PF00561">
    <property type="entry name" value="Abhydrolase_1"/>
    <property type="match status" value="1"/>
</dbReference>
<dbReference type="InterPro" id="IPR000169">
    <property type="entry name" value="Pept_cys_AS"/>
</dbReference>
<keyword evidence="8" id="KW-1015">Disulfide bond</keyword>
<dbReference type="GO" id="GO:0006508">
    <property type="term" value="P:proteolysis"/>
    <property type="evidence" value="ECO:0007669"/>
    <property type="project" value="UniProtKB-KW"/>
</dbReference>
<proteinExistence type="inferred from homology"/>
<dbReference type="PANTHER" id="PTHR11005">
    <property type="entry name" value="LYSOSOMAL ACID LIPASE-RELATED"/>
    <property type="match status" value="1"/>
</dbReference>
<dbReference type="SUPFAM" id="SSF54001">
    <property type="entry name" value="Cysteine proteinases"/>
    <property type="match status" value="1"/>
</dbReference>
<dbReference type="InterPro" id="IPR038765">
    <property type="entry name" value="Papain-like_cys_pep_sf"/>
</dbReference>
<dbReference type="SUPFAM" id="SSF53474">
    <property type="entry name" value="alpha/beta-Hydrolases"/>
    <property type="match status" value="1"/>
</dbReference>
<dbReference type="Gene3D" id="3.90.70.10">
    <property type="entry name" value="Cysteine proteinases"/>
    <property type="match status" value="2"/>
</dbReference>
<keyword evidence="3" id="KW-0732">Signal</keyword>
<keyword evidence="5" id="KW-0788">Thiol protease</keyword>
<accession>A0A915MK77</accession>
<evidence type="ECO:0000256" key="7">
    <source>
        <dbReference type="ARBA" id="ARBA00023098"/>
    </source>
</evidence>
<name>A0A915MK77_MELJA</name>
<dbReference type="InterPro" id="IPR025661">
    <property type="entry name" value="Pept_asp_AS"/>
</dbReference>
<dbReference type="FunFam" id="3.40.50.1820:FF:000057">
    <property type="entry name" value="Lipase"/>
    <property type="match status" value="1"/>
</dbReference>
<organism evidence="11 12">
    <name type="scientific">Meloidogyne javanica</name>
    <name type="common">Root-knot nematode worm</name>
    <dbReference type="NCBI Taxonomy" id="6303"/>
    <lineage>
        <taxon>Eukaryota</taxon>
        <taxon>Metazoa</taxon>
        <taxon>Ecdysozoa</taxon>
        <taxon>Nematoda</taxon>
        <taxon>Chromadorea</taxon>
        <taxon>Rhabditida</taxon>
        <taxon>Tylenchina</taxon>
        <taxon>Tylenchomorpha</taxon>
        <taxon>Tylenchoidea</taxon>
        <taxon>Meloidogynidae</taxon>
        <taxon>Meloidogyninae</taxon>
        <taxon>Meloidogyne</taxon>
        <taxon>Meloidogyne incognita group</taxon>
    </lineage>
</organism>
<dbReference type="Proteomes" id="UP000887561">
    <property type="component" value="Unplaced"/>
</dbReference>
<evidence type="ECO:0000256" key="1">
    <source>
        <dbReference type="ARBA" id="ARBA00010701"/>
    </source>
</evidence>
<dbReference type="PROSITE" id="PS00639">
    <property type="entry name" value="THIOL_PROTEASE_HIS"/>
    <property type="match status" value="1"/>
</dbReference>
<keyword evidence="11" id="KW-1185">Reference proteome</keyword>
<evidence type="ECO:0000256" key="3">
    <source>
        <dbReference type="ARBA" id="ARBA00022729"/>
    </source>
</evidence>
<dbReference type="InterPro" id="IPR000073">
    <property type="entry name" value="AB_hydrolase_1"/>
</dbReference>
<evidence type="ECO:0000256" key="2">
    <source>
        <dbReference type="ARBA" id="ARBA00022670"/>
    </source>
</evidence>
<dbReference type="InterPro" id="IPR025660">
    <property type="entry name" value="Pept_his_AS"/>
</dbReference>
<dbReference type="PROSITE" id="PS00640">
    <property type="entry name" value="THIOL_PROTEASE_ASN"/>
    <property type="match status" value="1"/>
</dbReference>
<dbReference type="PRINTS" id="PR00705">
    <property type="entry name" value="PAPAIN"/>
</dbReference>
<comment type="similarity">
    <text evidence="1">Belongs to the AB hydrolase superfamily. Lipase family.</text>
</comment>
<keyword evidence="6" id="KW-0442">Lipid degradation</keyword>
<dbReference type="GO" id="GO:0008234">
    <property type="term" value="F:cysteine-type peptidase activity"/>
    <property type="evidence" value="ECO:0007669"/>
    <property type="project" value="UniProtKB-KW"/>
</dbReference>
<dbReference type="InterPro" id="IPR000668">
    <property type="entry name" value="Peptidase_C1A_C"/>
</dbReference>
<evidence type="ECO:0000313" key="11">
    <source>
        <dbReference type="Proteomes" id="UP000887561"/>
    </source>
</evidence>
<evidence type="ECO:0000313" key="12">
    <source>
        <dbReference type="WBParaSite" id="scaffold3864_cov175.g7251"/>
    </source>
</evidence>
<reference evidence="12" key="1">
    <citation type="submission" date="2022-11" db="UniProtKB">
        <authorList>
            <consortium name="WormBaseParasite"/>
        </authorList>
    </citation>
    <scope>IDENTIFICATION</scope>
</reference>
<evidence type="ECO:0000256" key="9">
    <source>
        <dbReference type="ARBA" id="ARBA00023180"/>
    </source>
</evidence>
<keyword evidence="9" id="KW-0325">Glycoprotein</keyword>
<dbReference type="SMART" id="SM00645">
    <property type="entry name" value="Pept_C1"/>
    <property type="match status" value="1"/>
</dbReference>
<dbReference type="Pfam" id="PF00112">
    <property type="entry name" value="Peptidase_C1"/>
    <property type="match status" value="1"/>
</dbReference>